<reference evidence="1" key="1">
    <citation type="submission" date="2020-05" db="EMBL/GenBank/DDBJ databases">
        <title>WGS assembly of Panicum virgatum.</title>
        <authorList>
            <person name="Lovell J.T."/>
            <person name="Jenkins J."/>
            <person name="Shu S."/>
            <person name="Juenger T.E."/>
            <person name="Schmutz J."/>
        </authorList>
    </citation>
    <scope>NUCLEOTIDE SEQUENCE</scope>
    <source>
        <strain evidence="1">AP13</strain>
    </source>
</reference>
<name>A0A8T0SW66_PANVG</name>
<evidence type="ECO:0000313" key="1">
    <source>
        <dbReference type="EMBL" id="KAG2600329.1"/>
    </source>
</evidence>
<protein>
    <recommendedName>
        <fullName evidence="3">Reverse transcriptase zinc-binding domain-containing protein</fullName>
    </recommendedName>
</protein>
<dbReference type="EMBL" id="CM029045">
    <property type="protein sequence ID" value="KAG2600329.1"/>
    <property type="molecule type" value="Genomic_DNA"/>
</dbReference>
<proteinExistence type="predicted"/>
<organism evidence="1 2">
    <name type="scientific">Panicum virgatum</name>
    <name type="common">Blackwell switchgrass</name>
    <dbReference type="NCBI Taxonomy" id="38727"/>
    <lineage>
        <taxon>Eukaryota</taxon>
        <taxon>Viridiplantae</taxon>
        <taxon>Streptophyta</taxon>
        <taxon>Embryophyta</taxon>
        <taxon>Tracheophyta</taxon>
        <taxon>Spermatophyta</taxon>
        <taxon>Magnoliopsida</taxon>
        <taxon>Liliopsida</taxon>
        <taxon>Poales</taxon>
        <taxon>Poaceae</taxon>
        <taxon>PACMAD clade</taxon>
        <taxon>Panicoideae</taxon>
        <taxon>Panicodae</taxon>
        <taxon>Paniceae</taxon>
        <taxon>Panicinae</taxon>
        <taxon>Panicum</taxon>
        <taxon>Panicum sect. Hiantes</taxon>
    </lineage>
</organism>
<dbReference type="Proteomes" id="UP000823388">
    <property type="component" value="Chromosome 5K"/>
</dbReference>
<accession>A0A8T0SW66</accession>
<gene>
    <name evidence="1" type="ORF">PVAP13_5KG469507</name>
</gene>
<feature type="non-terminal residue" evidence="1">
    <location>
        <position position="103"/>
    </location>
</feature>
<sequence>IETIQHLFFECSLARVVWSIVAIPLKANNIPTSLRQYWNWCSEWTHTSPPMHAFVLAAICWAIWKARSKACFEFKWLKHPAEIICHACSFLKFWTGLHKEEFQ</sequence>
<evidence type="ECO:0000313" key="2">
    <source>
        <dbReference type="Proteomes" id="UP000823388"/>
    </source>
</evidence>
<evidence type="ECO:0008006" key="3">
    <source>
        <dbReference type="Google" id="ProtNLM"/>
    </source>
</evidence>
<keyword evidence="2" id="KW-1185">Reference proteome</keyword>
<dbReference type="AlphaFoldDB" id="A0A8T0SW66"/>
<feature type="non-terminal residue" evidence="1">
    <location>
        <position position="1"/>
    </location>
</feature>
<comment type="caution">
    <text evidence="1">The sequence shown here is derived from an EMBL/GenBank/DDBJ whole genome shotgun (WGS) entry which is preliminary data.</text>
</comment>